<evidence type="ECO:0000313" key="3">
    <source>
        <dbReference type="Proteomes" id="UP000003136"/>
    </source>
</evidence>
<dbReference type="Gene3D" id="3.40.50.2000">
    <property type="entry name" value="Glycogen Phosphorylase B"/>
    <property type="match status" value="1"/>
</dbReference>
<reference evidence="2 3" key="2">
    <citation type="submission" date="2008-11" db="EMBL/GenBank/DDBJ databases">
        <authorList>
            <person name="Fulton L."/>
            <person name="Clifton S."/>
            <person name="Fulton B."/>
            <person name="Xu J."/>
            <person name="Minx P."/>
            <person name="Pepin K.H."/>
            <person name="Johnson M."/>
            <person name="Bhonagiri V."/>
            <person name="Nash W.E."/>
            <person name="Mardis E.R."/>
            <person name="Wilson R.K."/>
        </authorList>
    </citation>
    <scope>NUCLEOTIDE SEQUENCE [LARGE SCALE GENOMIC DNA]</scope>
    <source>
        <strain evidence="2 3">ATCC 43243</strain>
    </source>
</reference>
<dbReference type="eggNOG" id="COG0438">
    <property type="taxonomic scope" value="Bacteria"/>
</dbReference>
<comment type="caution">
    <text evidence="2">The sequence shown here is derived from an EMBL/GenBank/DDBJ whole genome shotgun (WGS) entry which is preliminary data.</text>
</comment>
<feature type="domain" description="Glycosyl transferase family 1" evidence="1">
    <location>
        <begin position="324"/>
        <end position="441"/>
    </location>
</feature>
<dbReference type="Pfam" id="PF00534">
    <property type="entry name" value="Glycos_transf_1"/>
    <property type="match status" value="1"/>
</dbReference>
<protein>
    <recommendedName>
        <fullName evidence="1">Glycosyl transferase family 1 domain-containing protein</fullName>
    </recommendedName>
</protein>
<dbReference type="Proteomes" id="UP000003136">
    <property type="component" value="Unassembled WGS sequence"/>
</dbReference>
<keyword evidence="3" id="KW-1185">Reference proteome</keyword>
<dbReference type="EMBL" id="ABVQ01000037">
    <property type="protein sequence ID" value="EEC55821.1"/>
    <property type="molecule type" value="Genomic_DNA"/>
</dbReference>
<dbReference type="PANTHER" id="PTHR12526">
    <property type="entry name" value="GLYCOSYLTRANSFERASE"/>
    <property type="match status" value="1"/>
</dbReference>
<dbReference type="GO" id="GO:0016757">
    <property type="term" value="F:glycosyltransferase activity"/>
    <property type="evidence" value="ECO:0007669"/>
    <property type="project" value="InterPro"/>
</dbReference>
<sequence>MKTIAFVCPWYGDNIPGGAEAALRGITSHLHDAGLPVEILTTTVEQFTADWNKDFYPEGVTKNAFGVDVRRFKIRKRDVKAFDSVNYKLMNGIRLTDKDEEVFNREMINSPAMYDYIRDNKDNYQCFVYIPYLFGTTYNGVAACPEKSVLIPCFHDEGYAHMHSFARMYSRAAGMLFNAQPELILTKSLMDLSNVRTEVMGLGVDTAIRGSAEDFHKKFGISEPFILYAGRKDAGKNVDTLLDYFARYKANAKEYVNVYGVHVEDYLKERQESEPEVRYVDDVDYKEHNNEGGRYDIDNILGIPVETAKADANYYVFFPKYRNEDNLKLVLIGGGSIDIPESVKDDVYDLGFVDIQDKYNAYAAAQLLCQPSKNESFSFVIMESWLCRRPVLVHNGCEVTRHFVQESNGGLYFDNYYEFQETINFILHNEDAAEAMAENGNRYVMEHFAWDVIVKKYTEFFKMFD</sequence>
<accession>B7AUD0</accession>
<dbReference type="HOGENOM" id="CLU_031620_0_0_9"/>
<gene>
    <name evidence="2" type="ORF">BACPEC_02328</name>
</gene>
<proteinExistence type="predicted"/>
<dbReference type="SUPFAM" id="SSF53756">
    <property type="entry name" value="UDP-Glycosyltransferase/glycogen phosphorylase"/>
    <property type="match status" value="2"/>
</dbReference>
<evidence type="ECO:0000259" key="1">
    <source>
        <dbReference type="Pfam" id="PF00534"/>
    </source>
</evidence>
<dbReference type="AlphaFoldDB" id="B7AUD0"/>
<dbReference type="STRING" id="483218.BACPEC_02328"/>
<name>B7AUD0_9FIRM</name>
<organism evidence="2 3">
    <name type="scientific">[Bacteroides] pectinophilus ATCC 43243</name>
    <dbReference type="NCBI Taxonomy" id="483218"/>
    <lineage>
        <taxon>Bacteria</taxon>
        <taxon>Bacillati</taxon>
        <taxon>Bacillota</taxon>
        <taxon>Clostridia</taxon>
        <taxon>Eubacteriales</taxon>
    </lineage>
</organism>
<dbReference type="CDD" id="cd03801">
    <property type="entry name" value="GT4_PimA-like"/>
    <property type="match status" value="1"/>
</dbReference>
<evidence type="ECO:0000313" key="2">
    <source>
        <dbReference type="EMBL" id="EEC55821.1"/>
    </source>
</evidence>
<dbReference type="InterPro" id="IPR001296">
    <property type="entry name" value="Glyco_trans_1"/>
</dbReference>
<reference evidence="2 3" key="1">
    <citation type="submission" date="2008-11" db="EMBL/GenBank/DDBJ databases">
        <title>Draft genome sequence of Bacteroides pectinophilus (ATCC 43243).</title>
        <authorList>
            <person name="Sudarsanam P."/>
            <person name="Ley R."/>
            <person name="Guruge J."/>
            <person name="Turnbaugh P.J."/>
            <person name="Mahowald M."/>
            <person name="Liep D."/>
            <person name="Gordon J."/>
        </authorList>
    </citation>
    <scope>NUCLEOTIDE SEQUENCE [LARGE SCALE GENOMIC DNA]</scope>
    <source>
        <strain evidence="2 3">ATCC 43243</strain>
    </source>
</reference>